<dbReference type="InterPro" id="IPR050300">
    <property type="entry name" value="GDXG_lipolytic_enzyme"/>
</dbReference>
<keyword evidence="7" id="KW-1185">Reference proteome</keyword>
<keyword evidence="4" id="KW-0812">Transmembrane</keyword>
<dbReference type="PANTHER" id="PTHR48081">
    <property type="entry name" value="AB HYDROLASE SUPERFAMILY PROTEIN C4A8.06C"/>
    <property type="match status" value="1"/>
</dbReference>
<dbReference type="KEGG" id="splr:C0J00_05010"/>
<evidence type="ECO:0000259" key="5">
    <source>
        <dbReference type="Pfam" id="PF07859"/>
    </source>
</evidence>
<sequence length="434" mass="47942">MILRKTLDWLLVLLSLGLYMVFRRPIIYTGIAITVMLYRTYLAYKEGKRAQYWAGLVSTGLLVLGIVINRYLFSSLAALVTGLISFGLLFSDSDTKKASTKKHSFSQNVFKLLGQSVIGIALLSFIGLNVTVIYPKSIVQLVGVWFGQEVVKPESVEKNSDGTVYYRNLTYKSDYSNNKLDIFTAPNAKGTIFYVHGGGFVGDDKSAREDYLFQFVKEGYNAVSINYALAPEVSYLAAQKQANEALKFVVEKADDYGIDPNKIVLAGDSAGGQIAGQLANILTNSAYAKEVGLLPANQETDFIPKGYIAISSLTHAPNYSQTGFFLIDWIFDAVGRDYFGTTDVAHSKAAMQASVRNHVTSKFPATFVTDGNIFTFTKDSKQFVESLKAKGIAVDSYIPEKSEAILPHIFEVDVDNDYAKKVHQEHLAFLEDVL</sequence>
<evidence type="ECO:0000256" key="3">
    <source>
        <dbReference type="PROSITE-ProRule" id="PRU10038"/>
    </source>
</evidence>
<dbReference type="OrthoDB" id="9815425at2"/>
<protein>
    <recommendedName>
        <fullName evidence="5">Alpha/beta hydrolase fold-3 domain-containing protein</fullName>
    </recommendedName>
</protein>
<evidence type="ECO:0000256" key="2">
    <source>
        <dbReference type="ARBA" id="ARBA00022801"/>
    </source>
</evidence>
<dbReference type="Pfam" id="PF07859">
    <property type="entry name" value="Abhydrolase_3"/>
    <property type="match status" value="1"/>
</dbReference>
<feature type="transmembrane region" description="Helical" evidence="4">
    <location>
        <begin position="12"/>
        <end position="38"/>
    </location>
</feature>
<dbReference type="PROSITE" id="PS01174">
    <property type="entry name" value="LIPASE_GDXG_SER"/>
    <property type="match status" value="1"/>
</dbReference>
<accession>A0A2L0D3X4</accession>
<evidence type="ECO:0000313" key="6">
    <source>
        <dbReference type="EMBL" id="AUW96506.1"/>
    </source>
</evidence>
<gene>
    <name evidence="6" type="ORF">C0J00_05010</name>
</gene>
<keyword evidence="4" id="KW-0472">Membrane</keyword>
<feature type="domain" description="Alpha/beta hydrolase fold-3" evidence="5">
    <location>
        <begin position="192"/>
        <end position="395"/>
    </location>
</feature>
<dbReference type="InterPro" id="IPR033140">
    <property type="entry name" value="Lipase_GDXG_put_SER_AS"/>
</dbReference>
<name>A0A2L0D3X4_9STRE</name>
<feature type="active site" evidence="3">
    <location>
        <position position="269"/>
    </location>
</feature>
<dbReference type="GO" id="GO:0016787">
    <property type="term" value="F:hydrolase activity"/>
    <property type="evidence" value="ECO:0007669"/>
    <property type="project" value="UniProtKB-KW"/>
</dbReference>
<keyword evidence="2" id="KW-0378">Hydrolase</keyword>
<feature type="transmembrane region" description="Helical" evidence="4">
    <location>
        <begin position="112"/>
        <end position="134"/>
    </location>
</feature>
<feature type="transmembrane region" description="Helical" evidence="4">
    <location>
        <begin position="50"/>
        <end position="68"/>
    </location>
</feature>
<dbReference type="Proteomes" id="UP000238956">
    <property type="component" value="Chromosome"/>
</dbReference>
<evidence type="ECO:0000256" key="1">
    <source>
        <dbReference type="ARBA" id="ARBA00010515"/>
    </source>
</evidence>
<dbReference type="SUPFAM" id="SSF53474">
    <property type="entry name" value="alpha/beta-Hydrolases"/>
    <property type="match status" value="1"/>
</dbReference>
<dbReference type="InterPro" id="IPR013094">
    <property type="entry name" value="AB_hydrolase_3"/>
</dbReference>
<dbReference type="Gene3D" id="3.40.50.1820">
    <property type="entry name" value="alpha/beta hydrolase"/>
    <property type="match status" value="1"/>
</dbReference>
<keyword evidence="4" id="KW-1133">Transmembrane helix</keyword>
<comment type="similarity">
    <text evidence="1">Belongs to the 'GDXG' lipolytic enzyme family.</text>
</comment>
<dbReference type="InterPro" id="IPR002168">
    <property type="entry name" value="Lipase_GDXG_HIS_AS"/>
</dbReference>
<dbReference type="AlphaFoldDB" id="A0A2L0D3X4"/>
<organism evidence="6 7">
    <name type="scientific">Streptococcus pluranimalium</name>
    <dbReference type="NCBI Taxonomy" id="82348"/>
    <lineage>
        <taxon>Bacteria</taxon>
        <taxon>Bacillati</taxon>
        <taxon>Bacillota</taxon>
        <taxon>Bacilli</taxon>
        <taxon>Lactobacillales</taxon>
        <taxon>Streptococcaceae</taxon>
        <taxon>Streptococcus</taxon>
    </lineage>
</organism>
<dbReference type="GeneID" id="98393264"/>
<evidence type="ECO:0000256" key="4">
    <source>
        <dbReference type="SAM" id="Phobius"/>
    </source>
</evidence>
<dbReference type="EMBL" id="CP025536">
    <property type="protein sequence ID" value="AUW96506.1"/>
    <property type="molecule type" value="Genomic_DNA"/>
</dbReference>
<proteinExistence type="inferred from homology"/>
<dbReference type="RefSeq" id="WP_104967833.1">
    <property type="nucleotide sequence ID" value="NZ_CP025536.1"/>
</dbReference>
<dbReference type="PROSITE" id="PS01173">
    <property type="entry name" value="LIPASE_GDXG_HIS"/>
    <property type="match status" value="1"/>
</dbReference>
<dbReference type="InterPro" id="IPR029058">
    <property type="entry name" value="AB_hydrolase_fold"/>
</dbReference>
<reference evidence="6 7" key="2">
    <citation type="submission" date="2018-02" db="EMBL/GenBank/DDBJ databases">
        <title>Whole genome sequencing analysis of Streptococcus pluranimalium isolated from cattle infected mastitis in China.</title>
        <authorList>
            <person name="Zhang J.-R."/>
            <person name="Hu G.-Z."/>
        </authorList>
    </citation>
    <scope>NUCLEOTIDE SEQUENCE [LARGE SCALE GENOMIC DNA]</scope>
    <source>
        <strain evidence="6 7">TH11417</strain>
    </source>
</reference>
<evidence type="ECO:0000313" key="7">
    <source>
        <dbReference type="Proteomes" id="UP000238956"/>
    </source>
</evidence>
<reference evidence="6 7" key="1">
    <citation type="submission" date="2017-12" db="EMBL/GenBank/DDBJ databases">
        <authorList>
            <person name="Hurst M.R.H."/>
        </authorList>
    </citation>
    <scope>NUCLEOTIDE SEQUENCE [LARGE SCALE GENOMIC DNA]</scope>
    <source>
        <strain evidence="6 7">TH11417</strain>
    </source>
</reference>
<feature type="transmembrane region" description="Helical" evidence="4">
    <location>
        <begin position="74"/>
        <end position="91"/>
    </location>
</feature>